<sequence length="335" mass="37815">MDLSRTHVILHEDHVAHVSSTDFPHQYPNEDLSFDLSAFKKNFKIKIWECSPTTMEFDLVGVDASFANALRRILIAEVPTMAIENVYILNNTSVIQDEVLAHRLGLIPFVADPNHFDFKRVEDNHTDLNTIVMKLDVECRKKDPKKGKIESDDDLIDGKILSSHIKFDPKADQIDQFKDDPIKPVFDDILVAKLSPGQSIEAELHLIKGIGRDHAKWSPVATASYRLLPEIIIKEDITGPDADKFVSCFPEGVAEVRDVNGVRKAVVVNPRKCTMSREVLRYPELAEKVILARVRDHFIFNIESTGIISPQDLFLQAILIMIDKCKTAKLALAQL</sequence>
<evidence type="ECO:0000313" key="1">
    <source>
        <dbReference type="EMBL" id="KAJ9079436.1"/>
    </source>
</evidence>
<protein>
    <submittedName>
        <fullName evidence="1">DNA-directed RNA polymerase core subunit rpc40</fullName>
    </submittedName>
</protein>
<reference evidence="1" key="1">
    <citation type="submission" date="2022-04" db="EMBL/GenBank/DDBJ databases">
        <title>Genome of the entomopathogenic fungus Entomophthora muscae.</title>
        <authorList>
            <person name="Elya C."/>
            <person name="Lovett B.R."/>
            <person name="Lee E."/>
            <person name="Macias A.M."/>
            <person name="Hajek A.E."/>
            <person name="De Bivort B.L."/>
            <person name="Kasson M.T."/>
            <person name="De Fine Licht H.H."/>
            <person name="Stajich J.E."/>
        </authorList>
    </citation>
    <scope>NUCLEOTIDE SEQUENCE</scope>
    <source>
        <strain evidence="1">Berkeley</strain>
    </source>
</reference>
<keyword evidence="1" id="KW-0804">Transcription</keyword>
<evidence type="ECO:0000313" key="2">
    <source>
        <dbReference type="Proteomes" id="UP001165960"/>
    </source>
</evidence>
<organism evidence="1 2">
    <name type="scientific">Entomophthora muscae</name>
    <dbReference type="NCBI Taxonomy" id="34485"/>
    <lineage>
        <taxon>Eukaryota</taxon>
        <taxon>Fungi</taxon>
        <taxon>Fungi incertae sedis</taxon>
        <taxon>Zoopagomycota</taxon>
        <taxon>Entomophthoromycotina</taxon>
        <taxon>Entomophthoromycetes</taxon>
        <taxon>Entomophthorales</taxon>
        <taxon>Entomophthoraceae</taxon>
        <taxon>Entomophthora</taxon>
    </lineage>
</organism>
<proteinExistence type="predicted"/>
<keyword evidence="1" id="KW-0240">DNA-directed RNA polymerase</keyword>
<dbReference type="EMBL" id="QTSX02001734">
    <property type="protein sequence ID" value="KAJ9079436.1"/>
    <property type="molecule type" value="Genomic_DNA"/>
</dbReference>
<comment type="caution">
    <text evidence="1">The sequence shown here is derived from an EMBL/GenBank/DDBJ whole genome shotgun (WGS) entry which is preliminary data.</text>
</comment>
<keyword evidence="2" id="KW-1185">Reference proteome</keyword>
<dbReference type="Proteomes" id="UP001165960">
    <property type="component" value="Unassembled WGS sequence"/>
</dbReference>
<accession>A0ACC2TYK3</accession>
<name>A0ACC2TYK3_9FUNG</name>
<gene>
    <name evidence="1" type="primary">RPC40_3</name>
    <name evidence="1" type="ORF">DSO57_1035462</name>
</gene>